<dbReference type="EMBL" id="SJTH01000005">
    <property type="protein sequence ID" value="TCJ05226.1"/>
    <property type="molecule type" value="Genomic_DNA"/>
</dbReference>
<dbReference type="Proteomes" id="UP000293846">
    <property type="component" value="Unassembled WGS sequence"/>
</dbReference>
<name>A0A4R1AZ12_9BACI</name>
<organism evidence="3 4">
    <name type="scientific">Cytobacillus praedii</name>
    <dbReference type="NCBI Taxonomy" id="1742358"/>
    <lineage>
        <taxon>Bacteria</taxon>
        <taxon>Bacillati</taxon>
        <taxon>Bacillota</taxon>
        <taxon>Bacilli</taxon>
        <taxon>Bacillales</taxon>
        <taxon>Bacillaceae</taxon>
        <taxon>Cytobacillus</taxon>
    </lineage>
</organism>
<dbReference type="AlphaFoldDB" id="A0A4R1AZ12"/>
<proteinExistence type="predicted"/>
<dbReference type="STRING" id="1742358.GCA_001439605_01971"/>
<evidence type="ECO:0000259" key="2">
    <source>
        <dbReference type="Pfam" id="PF24860"/>
    </source>
</evidence>
<dbReference type="OrthoDB" id="9811074at2"/>
<gene>
    <name evidence="3" type="primary">fdhE</name>
    <name evidence="3" type="ORF">E0Y62_06080</name>
</gene>
<evidence type="ECO:0000313" key="4">
    <source>
        <dbReference type="Proteomes" id="UP000293846"/>
    </source>
</evidence>
<dbReference type="InterPro" id="IPR006452">
    <property type="entry name" value="Formate_DH_accessory"/>
</dbReference>
<sequence>MKVVFSMAKMNVLDENYEKLQQEIQSLSDKWRGEIVNLRIEEITGDGSPILPQAELSIDFSQYQLFIEELLQMLGHNNEGMIHTADKIKALLTKDVLQAWFKEAIVVNHFYFKNYADENNLPDWLPIFVAEQAARPFLQEATVLLESQLKGMNHTNGCPSCGEPARFALLNKKGKKELTCPRCLHAWEEKKISCAHCGSEDSLVILKVEGDESAEIHACHTCKGYTKVIDSRKMFKKESPTLLDVKSIHLDYIAQEKGFGVSNDSGAGTH</sequence>
<dbReference type="SUPFAM" id="SSF144020">
    <property type="entry name" value="FdhE-like"/>
    <property type="match status" value="1"/>
</dbReference>
<feature type="domain" description="FdhE C-terminal" evidence="2">
    <location>
        <begin position="192"/>
        <end position="259"/>
    </location>
</feature>
<dbReference type="InterPro" id="IPR056796">
    <property type="entry name" value="FdhE_C"/>
</dbReference>
<keyword evidence="4" id="KW-1185">Reference proteome</keyword>
<accession>A0A4R1AZ12</accession>
<dbReference type="GO" id="GO:0005829">
    <property type="term" value="C:cytosol"/>
    <property type="evidence" value="ECO:0007669"/>
    <property type="project" value="TreeGrafter"/>
</dbReference>
<comment type="caution">
    <text evidence="3">The sequence shown here is derived from an EMBL/GenBank/DDBJ whole genome shotgun (WGS) entry which is preliminary data.</text>
</comment>
<reference evidence="3 4" key="1">
    <citation type="submission" date="2019-03" db="EMBL/GenBank/DDBJ databases">
        <authorList>
            <person name="Jensen L."/>
            <person name="Storgaard J."/>
            <person name="Sulaj E."/>
            <person name="Schramm A."/>
            <person name="Marshall I.P.G."/>
        </authorList>
    </citation>
    <scope>NUCLEOTIDE SEQUENCE [LARGE SCALE GENOMIC DNA]</scope>
    <source>
        <strain evidence="3 4">2017H2G3</strain>
    </source>
</reference>
<dbReference type="Gene3D" id="3.90.1670.10">
    <property type="entry name" value="FdhE-like domain"/>
    <property type="match status" value="1"/>
</dbReference>
<dbReference type="GO" id="GO:0051604">
    <property type="term" value="P:protein maturation"/>
    <property type="evidence" value="ECO:0007669"/>
    <property type="project" value="TreeGrafter"/>
</dbReference>
<evidence type="ECO:0000256" key="1">
    <source>
        <dbReference type="ARBA" id="ARBA00022490"/>
    </source>
</evidence>
<evidence type="ECO:0000313" key="3">
    <source>
        <dbReference type="EMBL" id="TCJ05226.1"/>
    </source>
</evidence>
<dbReference type="Pfam" id="PF24860">
    <property type="entry name" value="FdhE_C"/>
    <property type="match status" value="1"/>
</dbReference>
<protein>
    <submittedName>
        <fullName evidence="3">Formate dehydrogenase accessory protein FdhE</fullName>
    </submittedName>
</protein>
<keyword evidence="1" id="KW-0963">Cytoplasm</keyword>
<dbReference type="GO" id="GO:0008199">
    <property type="term" value="F:ferric iron binding"/>
    <property type="evidence" value="ECO:0007669"/>
    <property type="project" value="TreeGrafter"/>
</dbReference>
<dbReference type="PANTHER" id="PTHR37689:SF1">
    <property type="entry name" value="PROTEIN FDHE"/>
    <property type="match status" value="1"/>
</dbReference>
<dbReference type="PANTHER" id="PTHR37689">
    <property type="entry name" value="PROTEIN FDHE"/>
    <property type="match status" value="1"/>
</dbReference>
<dbReference type="InterPro" id="IPR024064">
    <property type="entry name" value="FdhE-like_sf"/>
</dbReference>
<dbReference type="CDD" id="cd16341">
    <property type="entry name" value="FdhE"/>
    <property type="match status" value="1"/>
</dbReference>